<keyword evidence="4" id="KW-1185">Reference proteome</keyword>
<evidence type="ECO:0000313" key="3">
    <source>
        <dbReference type="EMBL" id="OZG57065.1"/>
    </source>
</evidence>
<dbReference type="SUPFAM" id="SSF53822">
    <property type="entry name" value="Periplasmic binding protein-like I"/>
    <property type="match status" value="1"/>
</dbReference>
<protein>
    <submittedName>
        <fullName evidence="3">Periplasmic binding protein domain-containing protein</fullName>
    </submittedName>
</protein>
<dbReference type="AlphaFoldDB" id="A0A261FDF1"/>
<feature type="region of interest" description="Disordered" evidence="1">
    <location>
        <begin position="40"/>
        <end position="59"/>
    </location>
</feature>
<organism evidence="3 4">
    <name type="scientific">Bifidobacterium tissieri</name>
    <dbReference type="NCBI Taxonomy" id="1630162"/>
    <lineage>
        <taxon>Bacteria</taxon>
        <taxon>Bacillati</taxon>
        <taxon>Actinomycetota</taxon>
        <taxon>Actinomycetes</taxon>
        <taxon>Bifidobacteriales</taxon>
        <taxon>Bifidobacteriaceae</taxon>
        <taxon>Bifidobacterium</taxon>
    </lineage>
</organism>
<dbReference type="Gene3D" id="3.40.50.2300">
    <property type="match status" value="3"/>
</dbReference>
<dbReference type="Pfam" id="PF13407">
    <property type="entry name" value="Peripla_BP_4"/>
    <property type="match status" value="1"/>
</dbReference>
<proteinExistence type="predicted"/>
<name>A0A261FDF1_9BIFI</name>
<sequence>MLPSLTEGSDVVRGRNDWGAKIIALLTGTMMIWSLSACGQQQAPSPAPSPTQSSSSSTVDTGQVAVFLPDDGITLSQSTPLNKWTKLNSALENALTDDGFADKDVTSVKSKNIDDQTKSINDYIDRHGDDARPSTIIIAPVAQPDDITRQYGDYVSQSLPTEADASSGNPDDIDQAGRAANLSAALTKAKDAGIHVIMVANTIEGYAPDAYVSMSSIREIAHTQATLLSDKLELSKATADNPRSIEILLPSNGDDTADQEAFAGIWEVLGPYFKSGAAISPSGFLTTESDENSWSRVTFSGTDKDSARSVLTERLKSDSENAHVPIDGVLAMNDLVASGVLSALSDLGYEGTSADINPKITIGGIVDNIAGNKDLKKNKVPEPQKMSGSQQSVDGGSGDGSGTSSDGQRQPVDDPAWPIVTGYGTYLSNLSSVVNGQQWSTGLERRDDYAKAIAMASAALNTGEKLGDVKDLPLSGNTEMNGVDVSTIHLSLQNVSAGNLKSALIDPGYISAADAGL</sequence>
<comment type="caution">
    <text evidence="3">The sequence shown here is derived from an EMBL/GenBank/DDBJ whole genome shotgun (WGS) entry which is preliminary data.</text>
</comment>
<dbReference type="InterPro" id="IPR028082">
    <property type="entry name" value="Peripla_BP_I"/>
</dbReference>
<evidence type="ECO:0000256" key="1">
    <source>
        <dbReference type="SAM" id="MobiDB-lite"/>
    </source>
</evidence>
<accession>A0A261FDF1</accession>
<dbReference type="Proteomes" id="UP000216444">
    <property type="component" value="Unassembled WGS sequence"/>
</dbReference>
<feature type="domain" description="Periplasmic binding protein" evidence="2">
    <location>
        <begin position="179"/>
        <end position="354"/>
    </location>
</feature>
<dbReference type="EMBL" id="MWWV01000012">
    <property type="protein sequence ID" value="OZG57065.1"/>
    <property type="molecule type" value="Genomic_DNA"/>
</dbReference>
<feature type="region of interest" description="Disordered" evidence="1">
    <location>
        <begin position="374"/>
        <end position="415"/>
    </location>
</feature>
<evidence type="ECO:0000313" key="4">
    <source>
        <dbReference type="Proteomes" id="UP000216444"/>
    </source>
</evidence>
<feature type="compositionally biased region" description="Low complexity" evidence="1">
    <location>
        <begin position="40"/>
        <end position="58"/>
    </location>
</feature>
<evidence type="ECO:0000259" key="2">
    <source>
        <dbReference type="Pfam" id="PF13407"/>
    </source>
</evidence>
<gene>
    <name evidence="3" type="ORF">BTIS_1727</name>
</gene>
<reference evidence="3 4" key="1">
    <citation type="journal article" date="2017" name="BMC Genomics">
        <title>Comparative genomic and phylogenomic analyses of the Bifidobacteriaceae family.</title>
        <authorList>
            <person name="Lugli G.A."/>
            <person name="Milani C."/>
            <person name="Turroni F."/>
            <person name="Duranti S."/>
            <person name="Mancabelli L."/>
            <person name="Mangifesta M."/>
            <person name="Ferrario C."/>
            <person name="Modesto M."/>
            <person name="Mattarelli P."/>
            <person name="Jiri K."/>
            <person name="van Sinderen D."/>
            <person name="Ventura M."/>
        </authorList>
    </citation>
    <scope>NUCLEOTIDE SEQUENCE [LARGE SCALE GENOMIC DNA]</scope>
    <source>
        <strain evidence="3 4">DSM 100201</strain>
    </source>
</reference>
<dbReference type="InterPro" id="IPR025997">
    <property type="entry name" value="SBP_2_dom"/>
</dbReference>